<gene>
    <name evidence="6" type="ORF">UFOPK1392_00443</name>
    <name evidence="7" type="ORF">UFOPK3733_01452</name>
</gene>
<protein>
    <submittedName>
        <fullName evidence="7">Unannotated protein</fullName>
    </submittedName>
</protein>
<dbReference type="GO" id="GO:0030975">
    <property type="term" value="F:thiamine binding"/>
    <property type="evidence" value="ECO:0007669"/>
    <property type="project" value="InterPro"/>
</dbReference>
<evidence type="ECO:0000256" key="4">
    <source>
        <dbReference type="ARBA" id="ARBA00022840"/>
    </source>
</evidence>
<dbReference type="InterPro" id="IPR007371">
    <property type="entry name" value="TPK_catalytic"/>
</dbReference>
<dbReference type="SUPFAM" id="SSF63862">
    <property type="entry name" value="Thiamin pyrophosphokinase, substrate-binding domain"/>
    <property type="match status" value="1"/>
</dbReference>
<keyword evidence="3" id="KW-0418">Kinase</keyword>
<dbReference type="Pfam" id="PF04263">
    <property type="entry name" value="TPK_catalytic"/>
    <property type="match status" value="1"/>
</dbReference>
<organism evidence="7">
    <name type="scientific">freshwater metagenome</name>
    <dbReference type="NCBI Taxonomy" id="449393"/>
    <lineage>
        <taxon>unclassified sequences</taxon>
        <taxon>metagenomes</taxon>
        <taxon>ecological metagenomes</taxon>
    </lineage>
</organism>
<dbReference type="PANTHER" id="PTHR41299:SF1">
    <property type="entry name" value="THIAMINE PYROPHOSPHOKINASE"/>
    <property type="match status" value="1"/>
</dbReference>
<dbReference type="InterPro" id="IPR036371">
    <property type="entry name" value="TPK_B1-bd_sf"/>
</dbReference>
<evidence type="ECO:0000259" key="5">
    <source>
        <dbReference type="SMART" id="SM00983"/>
    </source>
</evidence>
<dbReference type="AlphaFoldDB" id="A0A6J7JK90"/>
<evidence type="ECO:0000256" key="2">
    <source>
        <dbReference type="ARBA" id="ARBA00022741"/>
    </source>
</evidence>
<proteinExistence type="predicted"/>
<dbReference type="Gene3D" id="3.40.50.10240">
    <property type="entry name" value="Thiamin pyrophosphokinase, catalytic domain"/>
    <property type="match status" value="1"/>
</dbReference>
<dbReference type="InterPro" id="IPR006282">
    <property type="entry name" value="Thi_PPkinase"/>
</dbReference>
<dbReference type="SUPFAM" id="SSF63999">
    <property type="entry name" value="Thiamin pyrophosphokinase, catalytic domain"/>
    <property type="match status" value="1"/>
</dbReference>
<dbReference type="PANTHER" id="PTHR41299">
    <property type="entry name" value="THIAMINE PYROPHOSPHOKINASE"/>
    <property type="match status" value="1"/>
</dbReference>
<dbReference type="GO" id="GO:0009229">
    <property type="term" value="P:thiamine diphosphate biosynthetic process"/>
    <property type="evidence" value="ECO:0007669"/>
    <property type="project" value="InterPro"/>
</dbReference>
<reference evidence="7" key="1">
    <citation type="submission" date="2020-05" db="EMBL/GenBank/DDBJ databases">
        <authorList>
            <person name="Chiriac C."/>
            <person name="Salcher M."/>
            <person name="Ghai R."/>
            <person name="Kavagutti S V."/>
        </authorList>
    </citation>
    <scope>NUCLEOTIDE SEQUENCE</scope>
</reference>
<dbReference type="EMBL" id="CAEMXZ010000012">
    <property type="protein sequence ID" value="CAB4322706.1"/>
    <property type="molecule type" value="Genomic_DNA"/>
</dbReference>
<dbReference type="InterPro" id="IPR036759">
    <property type="entry name" value="TPK_catalytic_sf"/>
</dbReference>
<sequence>MNAIAHERTESQIELALVITGGDAPRADSLDRLALPTRERILVIGADSGVHHAHALGLEVDIAVGDFDSIDPQVLDSLRGCEILRHPVDKDATDLELALDTALGSGAERAVVIGGDGGRLDHLLGNAFVIAARRYESLALRAVMGDALVAVVHSGVDLELTGEPGANVTVLAVHGAATGVDIEGLAWPLQDATLHPGSTLGLSNRFLTTGALIRVRTGTLLVIYPGAEQ</sequence>
<dbReference type="GO" id="GO:0005524">
    <property type="term" value="F:ATP binding"/>
    <property type="evidence" value="ECO:0007669"/>
    <property type="project" value="UniProtKB-KW"/>
</dbReference>
<evidence type="ECO:0000256" key="3">
    <source>
        <dbReference type="ARBA" id="ARBA00022777"/>
    </source>
</evidence>
<keyword evidence="2" id="KW-0547">Nucleotide-binding</keyword>
<dbReference type="NCBIfam" id="TIGR01378">
    <property type="entry name" value="thi_PPkinase"/>
    <property type="match status" value="1"/>
</dbReference>
<keyword evidence="1" id="KW-0808">Transferase</keyword>
<keyword evidence="4" id="KW-0067">ATP-binding</keyword>
<dbReference type="GO" id="GO:0004788">
    <property type="term" value="F:thiamine diphosphokinase activity"/>
    <property type="evidence" value="ECO:0007669"/>
    <property type="project" value="InterPro"/>
</dbReference>
<evidence type="ECO:0000313" key="6">
    <source>
        <dbReference type="EMBL" id="CAB4322706.1"/>
    </source>
</evidence>
<dbReference type="SMART" id="SM00983">
    <property type="entry name" value="TPK_B1_binding"/>
    <property type="match status" value="1"/>
</dbReference>
<feature type="domain" description="Thiamin pyrophosphokinase thiamin-binding" evidence="5">
    <location>
        <begin position="162"/>
        <end position="221"/>
    </location>
</feature>
<dbReference type="InterPro" id="IPR053149">
    <property type="entry name" value="TPK"/>
</dbReference>
<evidence type="ECO:0000313" key="7">
    <source>
        <dbReference type="EMBL" id="CAB4943795.1"/>
    </source>
</evidence>
<accession>A0A6J7JK90</accession>
<dbReference type="GO" id="GO:0016301">
    <property type="term" value="F:kinase activity"/>
    <property type="evidence" value="ECO:0007669"/>
    <property type="project" value="UniProtKB-KW"/>
</dbReference>
<dbReference type="GO" id="GO:0006772">
    <property type="term" value="P:thiamine metabolic process"/>
    <property type="evidence" value="ECO:0007669"/>
    <property type="project" value="InterPro"/>
</dbReference>
<dbReference type="CDD" id="cd07995">
    <property type="entry name" value="TPK"/>
    <property type="match status" value="1"/>
</dbReference>
<evidence type="ECO:0000256" key="1">
    <source>
        <dbReference type="ARBA" id="ARBA00022679"/>
    </source>
</evidence>
<dbReference type="EMBL" id="CAFBNC010000079">
    <property type="protein sequence ID" value="CAB4943795.1"/>
    <property type="molecule type" value="Genomic_DNA"/>
</dbReference>
<dbReference type="Pfam" id="PF04265">
    <property type="entry name" value="TPK_B1_binding"/>
    <property type="match status" value="1"/>
</dbReference>
<dbReference type="InterPro" id="IPR007373">
    <property type="entry name" value="Thiamin_PyroPKinase_B1-bd"/>
</dbReference>
<name>A0A6J7JK90_9ZZZZ</name>